<dbReference type="OrthoDB" id="9890389at2"/>
<dbReference type="AlphaFoldDB" id="A0A0S7BSX1"/>
<protein>
    <submittedName>
        <fullName evidence="1">Uncharacterized protein</fullName>
    </submittedName>
</protein>
<proteinExistence type="predicted"/>
<organism evidence="1">
    <name type="scientific">Flexilinea flocculi</name>
    <dbReference type="NCBI Taxonomy" id="1678840"/>
    <lineage>
        <taxon>Bacteria</taxon>
        <taxon>Bacillati</taxon>
        <taxon>Chloroflexota</taxon>
        <taxon>Anaerolineae</taxon>
        <taxon>Anaerolineales</taxon>
        <taxon>Anaerolineaceae</taxon>
        <taxon>Flexilinea</taxon>
    </lineage>
</organism>
<accession>A0A0S7BSX1</accession>
<evidence type="ECO:0000313" key="1">
    <source>
        <dbReference type="EMBL" id="GAP40894.1"/>
    </source>
</evidence>
<reference evidence="1" key="1">
    <citation type="journal article" date="2015" name="Genome Announc.">
        <title>Draft Genome Sequence of Anaerolineae Strain TC1, a Novel Isolate from a Methanogenic Wastewater Treatment System.</title>
        <authorList>
            <person name="Matsuura N."/>
            <person name="Tourlousse D.M."/>
            <person name="Sun L."/>
            <person name="Toyonaga M."/>
            <person name="Kuroda K."/>
            <person name="Ohashi A."/>
            <person name="Cruz R."/>
            <person name="Yamaguchi T."/>
            <person name="Sekiguchi Y."/>
        </authorList>
    </citation>
    <scope>NUCLEOTIDE SEQUENCE [LARGE SCALE GENOMIC DNA]</scope>
    <source>
        <strain evidence="1">TC1</strain>
    </source>
</reference>
<dbReference type="STRING" id="1678840.ATC1_13876"/>
<sequence>MKKHFLFLGIVIFATVLSFALFNSLTKAQANSSVLSANNNIALQKVEIHQNDIQAELCIFLPSLEQWGPYATLIVDGKVISNSEVALINAKDPNTAKSQTRCYQFTFPVTVTEKMSKTAVLKLEKLTADYQGGLLTETGLVAIKKRLQETQPQIDFTVVIEKGNGGGGAYIQILAKPDGMSDDQAFQLIQQATTEEVPETWQEVVNLQ</sequence>
<dbReference type="EMBL" id="DF968181">
    <property type="protein sequence ID" value="GAP40894.1"/>
    <property type="molecule type" value="Genomic_DNA"/>
</dbReference>
<dbReference type="Proteomes" id="UP000053370">
    <property type="component" value="Unassembled WGS sequence"/>
</dbReference>
<gene>
    <name evidence="1" type="ORF">ATC1_13876</name>
</gene>
<name>A0A0S7BSX1_9CHLR</name>
<keyword evidence="2" id="KW-1185">Reference proteome</keyword>
<evidence type="ECO:0000313" key="2">
    <source>
        <dbReference type="Proteomes" id="UP000053370"/>
    </source>
</evidence>
<dbReference type="RefSeq" id="WP_062281008.1">
    <property type="nucleotide sequence ID" value="NZ_DF968181.1"/>
</dbReference>